<dbReference type="PANTHER" id="PTHR43610:SF1">
    <property type="entry name" value="N-ACETYLTRANSFERASE DOMAIN-CONTAINING PROTEIN"/>
    <property type="match status" value="1"/>
</dbReference>
<dbReference type="EMBL" id="BAABLN010000008">
    <property type="protein sequence ID" value="GAA4693181.1"/>
    <property type="molecule type" value="Genomic_DNA"/>
</dbReference>
<dbReference type="Proteomes" id="UP001501446">
    <property type="component" value="Unassembled WGS sequence"/>
</dbReference>
<evidence type="ECO:0000313" key="3">
    <source>
        <dbReference type="Proteomes" id="UP001501446"/>
    </source>
</evidence>
<reference evidence="3" key="1">
    <citation type="journal article" date="2019" name="Int. J. Syst. Evol. Microbiol.">
        <title>The Global Catalogue of Microorganisms (GCM) 10K type strain sequencing project: providing services to taxonomists for standard genome sequencing and annotation.</title>
        <authorList>
            <consortium name="The Broad Institute Genomics Platform"/>
            <consortium name="The Broad Institute Genome Sequencing Center for Infectious Disease"/>
            <person name="Wu L."/>
            <person name="Ma J."/>
        </authorList>
    </citation>
    <scope>NUCLEOTIDE SEQUENCE [LARGE SCALE GENOMIC DNA]</scope>
    <source>
        <strain evidence="3">JCM 18958</strain>
    </source>
</reference>
<organism evidence="2 3">
    <name type="scientific">Kocuria gwangalliensis</name>
    <dbReference type="NCBI Taxonomy" id="501592"/>
    <lineage>
        <taxon>Bacteria</taxon>
        <taxon>Bacillati</taxon>
        <taxon>Actinomycetota</taxon>
        <taxon>Actinomycetes</taxon>
        <taxon>Micrococcales</taxon>
        <taxon>Micrococcaceae</taxon>
        <taxon>Kocuria</taxon>
    </lineage>
</organism>
<dbReference type="InterPro" id="IPR000182">
    <property type="entry name" value="GNAT_dom"/>
</dbReference>
<dbReference type="Pfam" id="PF13302">
    <property type="entry name" value="Acetyltransf_3"/>
    <property type="match status" value="1"/>
</dbReference>
<dbReference type="InterPro" id="IPR016181">
    <property type="entry name" value="Acyl_CoA_acyltransferase"/>
</dbReference>
<dbReference type="Gene3D" id="3.40.630.30">
    <property type="match status" value="1"/>
</dbReference>
<evidence type="ECO:0000259" key="1">
    <source>
        <dbReference type="Pfam" id="PF13302"/>
    </source>
</evidence>
<accession>A0ABP8WPT8</accession>
<protein>
    <recommendedName>
        <fullName evidence="1">N-acetyltransferase domain-containing protein</fullName>
    </recommendedName>
</protein>
<sequence>MWYIRLPPPEGMRAEIATRLVRHADQLVIPWIIRRRSDGRTVGMTTFLNLRLDHRRLEIGSTWLAASAQGTGLNTEVKLQQLTWASKASITA</sequence>
<feature type="domain" description="N-acetyltransferase" evidence="1">
    <location>
        <begin position="7"/>
        <end position="86"/>
    </location>
</feature>
<dbReference type="RefSeq" id="WP_345310645.1">
    <property type="nucleotide sequence ID" value="NZ_BAABLN010000008.1"/>
</dbReference>
<dbReference type="PANTHER" id="PTHR43610">
    <property type="entry name" value="BLL6696 PROTEIN"/>
    <property type="match status" value="1"/>
</dbReference>
<gene>
    <name evidence="2" type="ORF">GCM10025781_08170</name>
</gene>
<proteinExistence type="predicted"/>
<keyword evidence="3" id="KW-1185">Reference proteome</keyword>
<dbReference type="SUPFAM" id="SSF55729">
    <property type="entry name" value="Acyl-CoA N-acyltransferases (Nat)"/>
    <property type="match status" value="1"/>
</dbReference>
<name>A0ABP8WPT8_9MICC</name>
<comment type="caution">
    <text evidence="2">The sequence shown here is derived from an EMBL/GenBank/DDBJ whole genome shotgun (WGS) entry which is preliminary data.</text>
</comment>
<evidence type="ECO:0000313" key="2">
    <source>
        <dbReference type="EMBL" id="GAA4693181.1"/>
    </source>
</evidence>